<feature type="region of interest" description="Disordered" evidence="2">
    <location>
        <begin position="363"/>
        <end position="416"/>
    </location>
</feature>
<feature type="compositionally biased region" description="Basic and acidic residues" evidence="2">
    <location>
        <begin position="161"/>
        <end position="184"/>
    </location>
</feature>
<name>A0A7R8Z1E2_HERIL</name>
<feature type="compositionally biased region" description="Polar residues" evidence="2">
    <location>
        <begin position="536"/>
        <end position="552"/>
    </location>
</feature>
<dbReference type="OrthoDB" id="8092876at2759"/>
<dbReference type="EMBL" id="LR899014">
    <property type="protein sequence ID" value="CAD7093424.1"/>
    <property type="molecule type" value="Genomic_DNA"/>
</dbReference>
<evidence type="ECO:0000313" key="3">
    <source>
        <dbReference type="EMBL" id="CAD7093424.1"/>
    </source>
</evidence>
<feature type="compositionally biased region" description="Polar residues" evidence="2">
    <location>
        <begin position="374"/>
        <end position="399"/>
    </location>
</feature>
<feature type="region of interest" description="Disordered" evidence="2">
    <location>
        <begin position="596"/>
        <end position="615"/>
    </location>
</feature>
<proteinExistence type="predicted"/>
<feature type="compositionally biased region" description="Polar residues" evidence="2">
    <location>
        <begin position="473"/>
        <end position="497"/>
    </location>
</feature>
<evidence type="ECO:0000313" key="4">
    <source>
        <dbReference type="Proteomes" id="UP000594454"/>
    </source>
</evidence>
<feature type="compositionally biased region" description="Polar residues" evidence="2">
    <location>
        <begin position="78"/>
        <end position="87"/>
    </location>
</feature>
<feature type="region of interest" description="Disordered" evidence="2">
    <location>
        <begin position="976"/>
        <end position="1000"/>
    </location>
</feature>
<keyword evidence="1" id="KW-0175">Coiled coil</keyword>
<keyword evidence="4" id="KW-1185">Reference proteome</keyword>
<sequence length="1452" mass="165172">MGSSTDANLPVLFDLKFIRNQTDLYKTVVDRIRLLYPDLEDDSVSAVAKEYFREKLSSDPMEMARSINGFTRDKSKTKNSVSQNRTSISKKDTNIAENKSNEGTPSAKCETKNSQNASKLITHGNKETTAKPLQPKIKSPKLRNHTENSTSSSHKSKLQRKTKESAKRTQTSRDEECVGNEHKSQNHNRNNISCNAKEAEVKILPKHIKFEDFRKFTNIESIVKEDIIKKFPTNHNKYLAQIDKYIKRHYDTIFIKLDKWPVLIKFHDSSIKTLEDLICVKNQSSMENQNKQEKPINPSPDMFPSSGETNKDTVIGEESNPVDPKLINYTTTDAGVALTKPADIGRTALNINPGYCLEPNLTSTTKLPSPIEKPNSTSKQKVSSKRTNPSIGKSSTSSHPVRGRNRSNQARWASNAADHDVCNSSASEDQLLPSKIVTIESFVENCVPHYDKEKNATAENERLEGTVGKEKPSNQSQDMFPSSGENPNNDNSQPKTEIFGSQESYKDIDFYDMNNIPSSLTSANLLSEINDPLALNSQDPSANGKNLATMNISSNSSSNSSSTETLIFNPDESESPEEKEPLVYEYEEKPNITISPQRFPRTETNFENKPSTRESLAVCSTENNICPNNDTQEPQETIVPDILTRSYPNETPAIKVEPTDNEQTSPPTVTNDMLNVLHQLCSKLKDIESKIKESQHSNKNLLNLPSEIGVFSIGTTNNEIVKNTENLTRNLEKLVQLNTNANIKTEKVDEVHESVTCKNEPTEPSDSDVQFIPNKLVQPIEIHDSEYTASALLAEMFHCAETPSTTQESIYRNHIPTNEALEISPSNLTSCRLSQSLNQEDIFLNRMSEGNAIELSDPNESNWHSAPEDNIRQPDLPAPIADQIVENHSDRFTPGDEKEKVNTGTDEVPVKPTMLEKVQKRNIEPSCEVIPKEKKLCKEKPFETSIQKPKTPLISVENNITKSDPTTAQTRNIFKRKKNSQPKSTNKVSCKKPRHTEKLDVPPDTIVPQVKHNFQPLALVSTSKNGNSTALKLAEKKIRGVISKLQQKKVETSIDPDYFIEDVTECFDSDTASQEERLNTLQRILSEDETFLNNFNTEIFRKDDPLMKSVNDETDLDLHEKSVSGTHITMFQIPTNLNFCWITFLNMQTIPRSIVTHLYYNSNFPLPSFPKASMLQSKCKIVRDECLRFRISSFNLEFHFELDATNEENMISLLRILEIVVPENHSCSADDLVIARGLQHILDQFRRFSTVNIREEFFIFIGGATTERSSEPISPRSIKYDVFRDLSNIKSLVRKVFIGTSRKGHNDCMDCVEPFIKYYYEDHFKNLKSWPEKVKLQNSEVHIPKLNMSSVEARSRRMHDPINLKQSEQDILKEALRKKTLQIRTPKAISLEQFRKHTNIKRLIRSDIKRKYPLNPNKYLKNIEKYIDEFYENKFKKLPVWPKQIKYNENQV</sequence>
<organism evidence="3 4">
    <name type="scientific">Hermetia illucens</name>
    <name type="common">Black soldier fly</name>
    <dbReference type="NCBI Taxonomy" id="343691"/>
    <lineage>
        <taxon>Eukaryota</taxon>
        <taxon>Metazoa</taxon>
        <taxon>Ecdysozoa</taxon>
        <taxon>Arthropoda</taxon>
        <taxon>Hexapoda</taxon>
        <taxon>Insecta</taxon>
        <taxon>Pterygota</taxon>
        <taxon>Neoptera</taxon>
        <taxon>Endopterygota</taxon>
        <taxon>Diptera</taxon>
        <taxon>Brachycera</taxon>
        <taxon>Stratiomyomorpha</taxon>
        <taxon>Stratiomyidae</taxon>
        <taxon>Hermetiinae</taxon>
        <taxon>Hermetia</taxon>
    </lineage>
</organism>
<dbReference type="Proteomes" id="UP000594454">
    <property type="component" value="Chromosome 6"/>
</dbReference>
<feature type="compositionally biased region" description="Polar residues" evidence="2">
    <location>
        <begin position="95"/>
        <end position="104"/>
    </location>
</feature>
<accession>A0A7R8Z1E2</accession>
<feature type="region of interest" description="Disordered" evidence="2">
    <location>
        <begin position="536"/>
        <end position="578"/>
    </location>
</feature>
<protein>
    <submittedName>
        <fullName evidence="3">Uncharacterized protein</fullName>
    </submittedName>
</protein>
<gene>
    <name evidence="3" type="ORF">HERILL_LOCUS15707</name>
</gene>
<feature type="region of interest" description="Disordered" evidence="2">
    <location>
        <begin position="453"/>
        <end position="497"/>
    </location>
</feature>
<feature type="compositionally biased region" description="Basic and acidic residues" evidence="2">
    <location>
        <begin position="600"/>
        <end position="612"/>
    </location>
</feature>
<evidence type="ECO:0000256" key="2">
    <source>
        <dbReference type="SAM" id="MobiDB-lite"/>
    </source>
</evidence>
<feature type="compositionally biased region" description="Basic and acidic residues" evidence="2">
    <location>
        <begin position="453"/>
        <end position="472"/>
    </location>
</feature>
<dbReference type="InParanoid" id="A0A7R8Z1E2"/>
<reference evidence="3 4" key="1">
    <citation type="submission" date="2020-11" db="EMBL/GenBank/DDBJ databases">
        <authorList>
            <person name="Wallbank WR R."/>
            <person name="Pardo Diaz C."/>
            <person name="Kozak K."/>
            <person name="Martin S."/>
            <person name="Jiggins C."/>
            <person name="Moest M."/>
            <person name="Warren A I."/>
            <person name="Generalovic N T."/>
            <person name="Byers J.R.P. K."/>
            <person name="Montejo-Kovacevich G."/>
            <person name="Yen C E."/>
        </authorList>
    </citation>
    <scope>NUCLEOTIDE SEQUENCE [LARGE SCALE GENOMIC DNA]</scope>
</reference>
<feature type="region of interest" description="Disordered" evidence="2">
    <location>
        <begin position="67"/>
        <end position="189"/>
    </location>
</feature>
<evidence type="ECO:0000256" key="1">
    <source>
        <dbReference type="SAM" id="Coils"/>
    </source>
</evidence>
<feature type="region of interest" description="Disordered" evidence="2">
    <location>
        <begin position="286"/>
        <end position="322"/>
    </location>
</feature>
<feature type="compositionally biased region" description="Low complexity" evidence="2">
    <location>
        <begin position="553"/>
        <end position="562"/>
    </location>
</feature>
<feature type="coiled-coil region" evidence="1">
    <location>
        <begin position="684"/>
        <end position="737"/>
    </location>
</feature>